<dbReference type="GO" id="GO:0016780">
    <property type="term" value="F:phosphotransferase activity, for other substituted phosphate groups"/>
    <property type="evidence" value="ECO:0007669"/>
    <property type="project" value="TreeGrafter"/>
</dbReference>
<reference evidence="3" key="1">
    <citation type="submission" date="2015-08" db="EMBL/GenBank/DDBJ databases">
        <title>Complete DNA Sequence of Pseudomonas syringae pv. actinidiae, the Causal Agent of Kiwifruit Canker Disease.</title>
        <authorList>
            <person name="Rikkerink E.H.A."/>
            <person name="Fineran P.C."/>
        </authorList>
    </citation>
    <scope>NUCLEOTIDE SEQUENCE</scope>
    <source>
        <strain evidence="3">DSM 13666</strain>
    </source>
</reference>
<dbReference type="EMBL" id="LILD01000001">
    <property type="protein sequence ID" value="KOO37647.1"/>
    <property type="molecule type" value="Genomic_DNA"/>
</dbReference>
<dbReference type="InterPro" id="IPR003362">
    <property type="entry name" value="Bact_transf"/>
</dbReference>
<name>A0A0M0KGE2_ALKHA</name>
<evidence type="ECO:0000259" key="2">
    <source>
        <dbReference type="Pfam" id="PF02397"/>
    </source>
</evidence>
<feature type="domain" description="Bacterial sugar transferase" evidence="2">
    <location>
        <begin position="12"/>
        <end position="187"/>
    </location>
</feature>
<accession>A0A0M0KGE2</accession>
<dbReference type="PANTHER" id="PTHR30576:SF8">
    <property type="entry name" value="UNDECAPRENYL-PHOSPHATE GALACTOSE PHOSPHOTRANSFERASE"/>
    <property type="match status" value="1"/>
</dbReference>
<sequence length="207" mass="23651">MEDFLMYKKYFKRLIDLVVSFIGLIILSPIMLIVALLVKVNLGSPVIFKQERPGLNGEIFTLYKFRSMTNAVDENGELLPNKVRLTKFGKLLRSTSLDELPELYNILKGDMSLIGPRPLLPEYLERYNEEQKRRHDVRPGLTSLSAANGRASLSWDETLAMDVYYVDNVNFLMDCKIILKTIIAVVKRKNISSDRGKFMGSGSRKQV</sequence>
<dbReference type="AlphaFoldDB" id="A0A0M0KGE2"/>
<proteinExistence type="inferred from homology"/>
<keyword evidence="3" id="KW-0808">Transferase</keyword>
<comment type="caution">
    <text evidence="3">The sequence shown here is derived from an EMBL/GenBank/DDBJ whole genome shotgun (WGS) entry which is preliminary data.</text>
</comment>
<gene>
    <name evidence="3" type="ORF">AMD02_01385</name>
</gene>
<evidence type="ECO:0000313" key="3">
    <source>
        <dbReference type="EMBL" id="KOO37647.1"/>
    </source>
</evidence>
<comment type="similarity">
    <text evidence="1">Belongs to the bacterial sugar transferase family.</text>
</comment>
<dbReference type="Pfam" id="PF02397">
    <property type="entry name" value="Bac_transf"/>
    <property type="match status" value="1"/>
</dbReference>
<evidence type="ECO:0000256" key="1">
    <source>
        <dbReference type="ARBA" id="ARBA00006464"/>
    </source>
</evidence>
<dbReference type="PATRIC" id="fig|136160.3.peg.470"/>
<organism evidence="3">
    <name type="scientific">Halalkalibacterium halodurans</name>
    <name type="common">Bacillus halodurans</name>
    <dbReference type="NCBI Taxonomy" id="86665"/>
    <lineage>
        <taxon>Bacteria</taxon>
        <taxon>Bacillati</taxon>
        <taxon>Bacillota</taxon>
        <taxon>Bacilli</taxon>
        <taxon>Bacillales</taxon>
        <taxon>Bacillaceae</taxon>
        <taxon>Halalkalibacterium (ex Joshi et al. 2022)</taxon>
    </lineage>
</organism>
<protein>
    <submittedName>
        <fullName evidence="3">Sugar transferase</fullName>
    </submittedName>
</protein>
<dbReference type="PANTHER" id="PTHR30576">
    <property type="entry name" value="COLANIC BIOSYNTHESIS UDP-GLUCOSE LIPID CARRIER TRANSFERASE"/>
    <property type="match status" value="1"/>
</dbReference>